<organism evidence="3 4">
    <name type="scientific">Cupriavidus metallidurans</name>
    <dbReference type="NCBI Taxonomy" id="119219"/>
    <lineage>
        <taxon>Bacteria</taxon>
        <taxon>Pseudomonadati</taxon>
        <taxon>Pseudomonadota</taxon>
        <taxon>Betaproteobacteria</taxon>
        <taxon>Burkholderiales</taxon>
        <taxon>Burkholderiaceae</taxon>
        <taxon>Cupriavidus</taxon>
    </lineage>
</organism>
<dbReference type="EMBL" id="CP037901">
    <property type="protein sequence ID" value="QBP14078.1"/>
    <property type="molecule type" value="Genomic_DNA"/>
</dbReference>
<dbReference type="GO" id="GO:0043709">
    <property type="term" value="P:cell adhesion involved in single-species biofilm formation"/>
    <property type="evidence" value="ECO:0007669"/>
    <property type="project" value="TreeGrafter"/>
</dbReference>
<dbReference type="Pfam" id="PF00419">
    <property type="entry name" value="Fimbrial"/>
    <property type="match status" value="1"/>
</dbReference>
<name>A0A482IYL2_9BURK</name>
<protein>
    <submittedName>
        <fullName evidence="3">Type 1 fimbrial protein</fullName>
    </submittedName>
</protein>
<dbReference type="PANTHER" id="PTHR33420">
    <property type="entry name" value="FIMBRIAL SUBUNIT ELFA-RELATED"/>
    <property type="match status" value="1"/>
</dbReference>
<dbReference type="InterPro" id="IPR000259">
    <property type="entry name" value="Adhesion_dom_fimbrial"/>
</dbReference>
<evidence type="ECO:0000259" key="2">
    <source>
        <dbReference type="Pfam" id="PF00419"/>
    </source>
</evidence>
<evidence type="ECO:0000313" key="4">
    <source>
        <dbReference type="Proteomes" id="UP000253772"/>
    </source>
</evidence>
<sequence length="305" mass="32164">MPVGSVIYTVSGAWEAYGGHNAGWCQNLPAGNLSPIGYLRVKTKVYFSMPGTPVQGYWNDVYPTNLAGVGVRIYIWNPSSYYGTPTRATAIPLSFTADLQNSPPTMRPAYGTGGLRVRVEVIKTAPNWQAGALRFVGGELRVSAADGGSNTVTLTQVNIIGTMNTRSCSVAAGSRNVSVNMREVAYPNGFSGRQAGAYGPTIPFQIEVNCVSGPRASIQFDPVTTLAGSPNIIGLTPGPSNATGVGVQLLNWAGVPLQLRTPLLQIARAPDGVSRFGFGGRYILTGEPVRGGRANAASVFTMVYE</sequence>
<dbReference type="InterPro" id="IPR050263">
    <property type="entry name" value="Bact_Fimbrial_Adh_Pro"/>
</dbReference>
<dbReference type="GO" id="GO:0009289">
    <property type="term" value="C:pilus"/>
    <property type="evidence" value="ECO:0007669"/>
    <property type="project" value="InterPro"/>
</dbReference>
<evidence type="ECO:0000256" key="1">
    <source>
        <dbReference type="ARBA" id="ARBA00022729"/>
    </source>
</evidence>
<accession>A0A482IYL2</accession>
<dbReference type="Gene3D" id="2.60.40.1090">
    <property type="entry name" value="Fimbrial-type adhesion domain"/>
    <property type="match status" value="1"/>
</dbReference>
<dbReference type="PANTHER" id="PTHR33420:SF3">
    <property type="entry name" value="FIMBRIAL SUBUNIT ELFA"/>
    <property type="match status" value="1"/>
</dbReference>
<dbReference type="SUPFAM" id="SSF49401">
    <property type="entry name" value="Bacterial adhesins"/>
    <property type="match status" value="1"/>
</dbReference>
<dbReference type="Proteomes" id="UP000253772">
    <property type="component" value="Chromosome c2"/>
</dbReference>
<reference evidence="3 4" key="1">
    <citation type="submission" date="2019-03" db="EMBL/GenBank/DDBJ databases">
        <title>Comparative insights into the high quality Complete genome sequence of highly metal resistant Cupriavidus metallidurans strain BS1 isolated from a gold-copper mine.</title>
        <authorList>
            <person name="Mazhar H.S."/>
            <person name="Rensing C."/>
        </authorList>
    </citation>
    <scope>NUCLEOTIDE SEQUENCE [LARGE SCALE GENOMIC DNA]</scope>
    <source>
        <strain evidence="3 4">BS1</strain>
    </source>
</reference>
<dbReference type="OrthoDB" id="8678921at2"/>
<gene>
    <name evidence="3" type="ORF">DDF84_019670</name>
</gene>
<dbReference type="InterPro" id="IPR036937">
    <property type="entry name" value="Adhesion_dom_fimbrial_sf"/>
</dbReference>
<dbReference type="Gene3D" id="2.60.40.3310">
    <property type="match status" value="1"/>
</dbReference>
<keyword evidence="1" id="KW-0732">Signal</keyword>
<evidence type="ECO:0000313" key="3">
    <source>
        <dbReference type="EMBL" id="QBP14078.1"/>
    </source>
</evidence>
<feature type="domain" description="Fimbrial-type adhesion" evidence="2">
    <location>
        <begin position="162"/>
        <end position="304"/>
    </location>
</feature>
<proteinExistence type="predicted"/>
<dbReference type="InterPro" id="IPR008966">
    <property type="entry name" value="Adhesion_dom_sf"/>
</dbReference>
<dbReference type="AlphaFoldDB" id="A0A482IYL2"/>